<feature type="compositionally biased region" description="Acidic residues" evidence="1">
    <location>
        <begin position="330"/>
        <end position="340"/>
    </location>
</feature>
<sequence length="632" mass="71056">METTVRLRLEFDNILSELQKAEDLKLCWILLKPEHKTISDLASYLLRVFDLQNACPGGLLLSMESFVLPSFESTFIFKDKDIVRVEKRGRTSSEVAPIGDGLNSLDVVEIVDLPQVAMGTQLLANEEFDKESGGYESKLEVSGPGEAEVALQEEEPAESKKRKRKDSKEKQRSKILYYKRKKSKCSGAEKCVAVFENGHGGNNVCREHEKILSTLKADQRSDKSGKATASANGSCHPQENGKEIMDAPIVPIAKKISRSSRRKQVNRQRLRERAKAEKKQQHQRQSLEKSNQQSTEKDNQQVAEQSNDDVGEKISEGPEKSNEKVKVEQEQPDQESDMDDVIPVVIRPGHIRYESRKKVAADQTVQQNQISVETFRWNGVTSKKRGQKWGTEKPVPHKRIDCRNDHMNLNQECSRMLIIEEKPVYEHIDFDKLSPYVGSPKEGDVIAYRLIELSSSWTPEVSSYRVGKISWYDPHSGRITLMPVPEYPVIPQKVDDVESTMLPETSLYVDDGSLEIDFISLLEVRTVMLSNLNSAKSFADGADKIHARDENARTDLSCPDTNNASHASARENGEVNPWEEINKALDAKKARLSQEDNWNSAGSSGRRSCSYKALRGSALGPTMALLRSQNGL</sequence>
<feature type="compositionally biased region" description="Basic and acidic residues" evidence="1">
    <location>
        <begin position="216"/>
        <end position="225"/>
    </location>
</feature>
<evidence type="ECO:0000256" key="1">
    <source>
        <dbReference type="SAM" id="MobiDB-lite"/>
    </source>
</evidence>
<dbReference type="InterPro" id="IPR056398">
    <property type="entry name" value="Tudor_Coilin"/>
</dbReference>
<evidence type="ECO:0000313" key="4">
    <source>
        <dbReference type="EMBL" id="MBX08553.1"/>
    </source>
</evidence>
<dbReference type="GO" id="GO:0015030">
    <property type="term" value="C:Cajal body"/>
    <property type="evidence" value="ECO:0007669"/>
    <property type="project" value="TreeGrafter"/>
</dbReference>
<dbReference type="EMBL" id="GGEC01028069">
    <property type="protein sequence ID" value="MBX08553.1"/>
    <property type="molecule type" value="Transcribed_RNA"/>
</dbReference>
<dbReference type="PANTHER" id="PTHR15197">
    <property type="entry name" value="COILIN P80"/>
    <property type="match status" value="1"/>
</dbReference>
<protein>
    <submittedName>
        <fullName evidence="4">Uncharacterized protein MANES_13G021500</fullName>
    </submittedName>
</protein>
<dbReference type="Pfam" id="PF23086">
    <property type="entry name" value="Tudor_Coilin"/>
    <property type="match status" value="1"/>
</dbReference>
<feature type="compositionally biased region" description="Basic and acidic residues" evidence="1">
    <location>
        <begin position="310"/>
        <end position="329"/>
    </location>
</feature>
<feature type="compositionally biased region" description="Basic and acidic residues" evidence="1">
    <location>
        <begin position="269"/>
        <end position="280"/>
    </location>
</feature>
<dbReference type="InterPro" id="IPR024822">
    <property type="entry name" value="Coilin"/>
</dbReference>
<accession>A0A2P2KS42</accession>
<dbReference type="GO" id="GO:0000387">
    <property type="term" value="P:spliceosomal snRNP assembly"/>
    <property type="evidence" value="ECO:0007669"/>
    <property type="project" value="TreeGrafter"/>
</dbReference>
<organism evidence="4">
    <name type="scientific">Rhizophora mucronata</name>
    <name type="common">Asiatic mangrove</name>
    <dbReference type="NCBI Taxonomy" id="61149"/>
    <lineage>
        <taxon>Eukaryota</taxon>
        <taxon>Viridiplantae</taxon>
        <taxon>Streptophyta</taxon>
        <taxon>Embryophyta</taxon>
        <taxon>Tracheophyta</taxon>
        <taxon>Spermatophyta</taxon>
        <taxon>Magnoliopsida</taxon>
        <taxon>eudicotyledons</taxon>
        <taxon>Gunneridae</taxon>
        <taxon>Pentapetalae</taxon>
        <taxon>rosids</taxon>
        <taxon>fabids</taxon>
        <taxon>Malpighiales</taxon>
        <taxon>Rhizophoraceae</taxon>
        <taxon>Rhizophora</taxon>
    </lineage>
</organism>
<dbReference type="AlphaFoldDB" id="A0A2P2KS42"/>
<dbReference type="PANTHER" id="PTHR15197:SF0">
    <property type="entry name" value="COILIN"/>
    <property type="match status" value="1"/>
</dbReference>
<feature type="compositionally biased region" description="Polar residues" evidence="1">
    <location>
        <begin position="288"/>
        <end position="305"/>
    </location>
</feature>
<dbReference type="Pfam" id="PF15862">
    <property type="entry name" value="Coilin_N"/>
    <property type="match status" value="1"/>
</dbReference>
<reference evidence="4" key="1">
    <citation type="submission" date="2018-02" db="EMBL/GenBank/DDBJ databases">
        <title>Rhizophora mucronata_Transcriptome.</title>
        <authorList>
            <person name="Meera S.P."/>
            <person name="Sreeshan A."/>
            <person name="Augustine A."/>
        </authorList>
    </citation>
    <scope>NUCLEOTIDE SEQUENCE</scope>
    <source>
        <tissue evidence="4">Leaf</tissue>
    </source>
</reference>
<name>A0A2P2KS42_RHIMU</name>
<feature type="compositionally biased region" description="Polar residues" evidence="1">
    <location>
        <begin position="227"/>
        <end position="237"/>
    </location>
</feature>
<evidence type="ECO:0000259" key="2">
    <source>
        <dbReference type="Pfam" id="PF15862"/>
    </source>
</evidence>
<feature type="region of interest" description="Disordered" evidence="1">
    <location>
        <begin position="131"/>
        <end position="173"/>
    </location>
</feature>
<feature type="domain" description="Coilin tudor" evidence="3">
    <location>
        <begin position="427"/>
        <end position="527"/>
    </location>
</feature>
<dbReference type="GO" id="GO:0030619">
    <property type="term" value="F:U1 snRNA binding"/>
    <property type="evidence" value="ECO:0007669"/>
    <property type="project" value="TreeGrafter"/>
</dbReference>
<feature type="region of interest" description="Disordered" evidence="1">
    <location>
        <begin position="216"/>
        <end position="341"/>
    </location>
</feature>
<dbReference type="GO" id="GO:0030620">
    <property type="term" value="F:U2 snRNA binding"/>
    <property type="evidence" value="ECO:0007669"/>
    <property type="project" value="TreeGrafter"/>
</dbReference>
<evidence type="ECO:0000259" key="3">
    <source>
        <dbReference type="Pfam" id="PF23086"/>
    </source>
</evidence>
<feature type="region of interest" description="Disordered" evidence="1">
    <location>
        <begin position="550"/>
        <end position="578"/>
    </location>
</feature>
<feature type="domain" description="Coilin N-terminal" evidence="2">
    <location>
        <begin position="5"/>
        <end position="184"/>
    </location>
</feature>
<feature type="compositionally biased region" description="Basic residues" evidence="1">
    <location>
        <begin position="255"/>
        <end position="268"/>
    </location>
</feature>
<proteinExistence type="predicted"/>
<dbReference type="InterPro" id="IPR031722">
    <property type="entry name" value="Coilin_N"/>
</dbReference>